<dbReference type="InterPro" id="IPR006073">
    <property type="entry name" value="GTP-bd"/>
</dbReference>
<dbReference type="PATRIC" id="fig|1227454.3.peg.2448"/>
<feature type="transmembrane region" description="Helical" evidence="5">
    <location>
        <begin position="407"/>
        <end position="429"/>
    </location>
</feature>
<evidence type="ECO:0000313" key="7">
    <source>
        <dbReference type="EMBL" id="EMA36148.1"/>
    </source>
</evidence>
<feature type="binding site" evidence="3">
    <location>
        <position position="34"/>
    </location>
    <ligand>
        <name>Mg(2+)</name>
        <dbReference type="ChEBI" id="CHEBI:18420"/>
        <label>2</label>
    </ligand>
</feature>
<dbReference type="InterPro" id="IPR011642">
    <property type="entry name" value="Gate_dom"/>
</dbReference>
<feature type="compositionally biased region" description="Basic and acidic residues" evidence="4">
    <location>
        <begin position="182"/>
        <end position="194"/>
    </location>
</feature>
<keyword evidence="3" id="KW-0460">Magnesium</keyword>
<dbReference type="PANTHER" id="PTHR43185:SF1">
    <property type="entry name" value="FE(2+) TRANSPORTER FEOB"/>
    <property type="match status" value="1"/>
</dbReference>
<feature type="transmembrane region" description="Helical" evidence="5">
    <location>
        <begin position="566"/>
        <end position="587"/>
    </location>
</feature>
<evidence type="ECO:0000256" key="3">
    <source>
        <dbReference type="PIRSR" id="PIRSR603373-2"/>
    </source>
</evidence>
<dbReference type="NCBIfam" id="TIGR00437">
    <property type="entry name" value="feoB"/>
    <property type="match status" value="1"/>
</dbReference>
<dbReference type="Gene3D" id="3.40.50.300">
    <property type="entry name" value="P-loop containing nucleotide triphosphate hydrolases"/>
    <property type="match status" value="1"/>
</dbReference>
<feature type="binding site" evidence="2">
    <location>
        <begin position="44"/>
        <end position="48"/>
    </location>
    <ligand>
        <name>GTP</name>
        <dbReference type="ChEBI" id="CHEBI:37565"/>
        <label>1</label>
    </ligand>
</feature>
<accession>M0LSL6</accession>
<comment type="caution">
    <text evidence="7">The sequence shown here is derived from an EMBL/GenBank/DDBJ whole genome shotgun (WGS) entry which is preliminary data.</text>
</comment>
<dbReference type="SUPFAM" id="SSF52540">
    <property type="entry name" value="P-loop containing nucleoside triphosphate hydrolases"/>
    <property type="match status" value="1"/>
</dbReference>
<feature type="transmembrane region" description="Helical" evidence="5">
    <location>
        <begin position="265"/>
        <end position="286"/>
    </location>
</feature>
<reference evidence="7 8" key="1">
    <citation type="journal article" date="2014" name="PLoS Genet.">
        <title>Phylogenetically driven sequencing of extremely halophilic archaea reveals strategies for static and dynamic osmo-response.</title>
        <authorList>
            <person name="Becker E.A."/>
            <person name="Seitzer P.M."/>
            <person name="Tritt A."/>
            <person name="Larsen D."/>
            <person name="Krusor M."/>
            <person name="Yao A.I."/>
            <person name="Wu D."/>
            <person name="Madern D."/>
            <person name="Eisen J.A."/>
            <person name="Darling A.E."/>
            <person name="Facciotti M.T."/>
        </authorList>
    </citation>
    <scope>NUCLEOTIDE SEQUENCE [LARGE SCALE GENOMIC DNA]</scope>
    <source>
        <strain evidence="7 8">JCM 10879</strain>
    </source>
</reference>
<keyword evidence="2" id="KW-0547">Nucleotide-binding</keyword>
<keyword evidence="3" id="KW-0479">Metal-binding</keyword>
<dbReference type="GO" id="GO:0005525">
    <property type="term" value="F:GTP binding"/>
    <property type="evidence" value="ECO:0007669"/>
    <property type="project" value="UniProtKB-KW"/>
</dbReference>
<dbReference type="EMBL" id="AOMA01000119">
    <property type="protein sequence ID" value="EMA36148.1"/>
    <property type="molecule type" value="Genomic_DNA"/>
</dbReference>
<feature type="transmembrane region" description="Helical" evidence="5">
    <location>
        <begin position="493"/>
        <end position="512"/>
    </location>
</feature>
<evidence type="ECO:0000256" key="2">
    <source>
        <dbReference type="PIRSR" id="PIRSR603373-1"/>
    </source>
</evidence>
<dbReference type="RefSeq" id="WP_006673310.1">
    <property type="nucleotide sequence ID" value="NZ_AOMA01000119.1"/>
</dbReference>
<dbReference type="Pfam" id="PF02421">
    <property type="entry name" value="FeoB_N"/>
    <property type="match status" value="1"/>
</dbReference>
<dbReference type="GO" id="GO:0005886">
    <property type="term" value="C:plasma membrane"/>
    <property type="evidence" value="ECO:0007669"/>
    <property type="project" value="TreeGrafter"/>
</dbReference>
<name>M0LSL6_9EURY</name>
<evidence type="ECO:0000256" key="4">
    <source>
        <dbReference type="SAM" id="MobiDB-lite"/>
    </source>
</evidence>
<evidence type="ECO:0000259" key="6">
    <source>
        <dbReference type="PROSITE" id="PS51711"/>
    </source>
</evidence>
<feature type="transmembrane region" description="Helical" evidence="5">
    <location>
        <begin position="594"/>
        <end position="618"/>
    </location>
</feature>
<dbReference type="GO" id="GO:0015093">
    <property type="term" value="F:ferrous iron transmembrane transporter activity"/>
    <property type="evidence" value="ECO:0007669"/>
    <property type="project" value="UniProtKB-UniRule"/>
</dbReference>
<dbReference type="InterPro" id="IPR027417">
    <property type="entry name" value="P-loop_NTPase"/>
</dbReference>
<dbReference type="STRING" id="1227454.C446_11997"/>
<dbReference type="PRINTS" id="PR00326">
    <property type="entry name" value="GTP1OBG"/>
</dbReference>
<keyword evidence="8" id="KW-1185">Reference proteome</keyword>
<dbReference type="InterPro" id="IPR050860">
    <property type="entry name" value="FeoB_GTPase"/>
</dbReference>
<dbReference type="eggNOG" id="arCOG00359">
    <property type="taxonomic scope" value="Archaea"/>
</dbReference>
<dbReference type="GO" id="GO:0046872">
    <property type="term" value="F:metal ion binding"/>
    <property type="evidence" value="ECO:0007669"/>
    <property type="project" value="UniProtKB-KW"/>
</dbReference>
<keyword evidence="5" id="KW-0812">Transmembrane</keyword>
<keyword evidence="5" id="KW-1133">Transmembrane helix</keyword>
<dbReference type="PROSITE" id="PS51711">
    <property type="entry name" value="G_FEOB"/>
    <property type="match status" value="1"/>
</dbReference>
<feature type="region of interest" description="Disordered" evidence="4">
    <location>
        <begin position="174"/>
        <end position="225"/>
    </location>
</feature>
<keyword evidence="2" id="KW-0342">GTP-binding</keyword>
<sequence length="620" mass="66472">MVNESTDTDADRPRIALIGPPNVGKSVLFNALTGLDAGVANYSGTTVEYKRGTARFRDHETTLVDVPGTHSLAATNEAEQLAVDMLEGECDLVICVLDAVNLESSLHLLLEVLQYDIPVVVAINRVDLLEKEGKRLRPNDLASTLGLPVVPTVATIGKGFDDLVAAVAASLEDPSRAGPRQHVAETDLGRKTGVDENVTTSEKSNGAGETKAAPPFENRADSGPSWERAGELCEEVVVEDDEPEAHESGYLERWSDLLVKPWPGLPVAGLVLVGTFALVVGVGMGIRQYLMIPLFEGLVFPQIENAVRAVTVPGIYRDVLIGDYGFLIKGLEWPFALVLPYVVSFYFALSLLEDSGYLPRLAVLLDGLFGRMGLSGSNVVPLLLGYGCAIPGITATRATSNSETQRMTMMLMITLAVPCVAQTGAFIALLAEETVLLVVAVFLVSFAALGLAGLALDATLEGTRQPTVTDVPPLLFPPVRQTYRKVWMRMKQFVTGGALHMVYAIAFASVLYELGVLEVASRYLEPLVVGWLNLPAEAATPLILGIVRRELTVLPLLEMDLAMGQLFVGAIVGLFYVPCIAVFATVAQEFSLRAAGLVLVMTMAVSFFVGGLFAQLLMVV</sequence>
<dbReference type="OrthoDB" id="85305at2157"/>
<feature type="domain" description="FeoB-type G" evidence="6">
    <location>
        <begin position="12"/>
        <end position="173"/>
    </location>
</feature>
<feature type="binding site" evidence="3">
    <location>
        <position position="31"/>
    </location>
    <ligand>
        <name>Mg(2+)</name>
        <dbReference type="ChEBI" id="CHEBI:18420"/>
        <label>2</label>
    </ligand>
</feature>
<evidence type="ECO:0000313" key="8">
    <source>
        <dbReference type="Proteomes" id="UP000011607"/>
    </source>
</evidence>
<evidence type="ECO:0000256" key="5">
    <source>
        <dbReference type="SAM" id="Phobius"/>
    </source>
</evidence>
<organism evidence="7 8">
    <name type="scientific">Halobiforma nitratireducens JCM 10879</name>
    <dbReference type="NCBI Taxonomy" id="1227454"/>
    <lineage>
        <taxon>Archaea</taxon>
        <taxon>Methanobacteriati</taxon>
        <taxon>Methanobacteriota</taxon>
        <taxon>Stenosarchaea group</taxon>
        <taxon>Halobacteria</taxon>
        <taxon>Halobacteriales</taxon>
        <taxon>Natrialbaceae</taxon>
        <taxon>Halobiforma</taxon>
    </lineage>
</organism>
<gene>
    <name evidence="7" type="ORF">C446_11997</name>
</gene>
<dbReference type="InterPro" id="IPR003373">
    <property type="entry name" value="Fe2_transport_prot-B"/>
</dbReference>
<dbReference type="NCBIfam" id="TIGR00231">
    <property type="entry name" value="small_GTP"/>
    <property type="match status" value="1"/>
</dbReference>
<evidence type="ECO:0000256" key="1">
    <source>
        <dbReference type="NCBIfam" id="TIGR00437"/>
    </source>
</evidence>
<proteinExistence type="predicted"/>
<feature type="transmembrane region" description="Helical" evidence="5">
    <location>
        <begin position="333"/>
        <end position="352"/>
    </location>
</feature>
<dbReference type="InterPro" id="IPR030389">
    <property type="entry name" value="G_FEOB_dom"/>
</dbReference>
<keyword evidence="5" id="KW-0472">Membrane</keyword>
<dbReference type="Proteomes" id="UP000011607">
    <property type="component" value="Unassembled WGS sequence"/>
</dbReference>
<feature type="binding site" evidence="2">
    <location>
        <begin position="153"/>
        <end position="155"/>
    </location>
    <ligand>
        <name>GTP</name>
        <dbReference type="ChEBI" id="CHEBI:37565"/>
        <label>1</label>
    </ligand>
</feature>
<dbReference type="PANTHER" id="PTHR43185">
    <property type="entry name" value="FERROUS IRON TRANSPORT PROTEIN B"/>
    <property type="match status" value="1"/>
</dbReference>
<feature type="transmembrane region" description="Helical" evidence="5">
    <location>
        <begin position="372"/>
        <end position="395"/>
    </location>
</feature>
<dbReference type="Pfam" id="PF07670">
    <property type="entry name" value="Gate"/>
    <property type="match status" value="2"/>
</dbReference>
<feature type="binding site" evidence="3">
    <location>
        <position position="33"/>
    </location>
    <ligand>
        <name>Mg(2+)</name>
        <dbReference type="ChEBI" id="CHEBI:18420"/>
        <label>2</label>
    </ligand>
</feature>
<protein>
    <recommendedName>
        <fullName evidence="1">Ferrous iron transport protein B</fullName>
    </recommendedName>
</protein>
<dbReference type="InterPro" id="IPR005225">
    <property type="entry name" value="Small_GTP-bd"/>
</dbReference>
<dbReference type="AlphaFoldDB" id="M0LSL6"/>
<feature type="binding site" evidence="2">
    <location>
        <begin position="19"/>
        <end position="26"/>
    </location>
    <ligand>
        <name>GTP</name>
        <dbReference type="ChEBI" id="CHEBI:37565"/>
        <label>1</label>
    </ligand>
</feature>
<feature type="transmembrane region" description="Helical" evidence="5">
    <location>
        <begin position="435"/>
        <end position="456"/>
    </location>
</feature>
<feature type="binding site" evidence="2">
    <location>
        <begin position="65"/>
        <end position="68"/>
    </location>
    <ligand>
        <name>GTP</name>
        <dbReference type="ChEBI" id="CHEBI:37565"/>
        <label>1</label>
    </ligand>
</feature>
<feature type="binding site" evidence="2">
    <location>
        <begin position="124"/>
        <end position="127"/>
    </location>
    <ligand>
        <name>GTP</name>
        <dbReference type="ChEBI" id="CHEBI:37565"/>
        <label>1</label>
    </ligand>
</feature>
<feature type="binding site" evidence="3">
    <location>
        <position position="30"/>
    </location>
    <ligand>
        <name>Mg(2+)</name>
        <dbReference type="ChEBI" id="CHEBI:18420"/>
        <label>2</label>
    </ligand>
</feature>